<dbReference type="InterPro" id="IPR004358">
    <property type="entry name" value="Sig_transdc_His_kin-like_C"/>
</dbReference>
<dbReference type="InterPro" id="IPR005467">
    <property type="entry name" value="His_kinase_dom"/>
</dbReference>
<organism evidence="10 11">
    <name type="scientific">Scytonema hofmannii PCC 7110</name>
    <dbReference type="NCBI Taxonomy" id="128403"/>
    <lineage>
        <taxon>Bacteria</taxon>
        <taxon>Bacillati</taxon>
        <taxon>Cyanobacteriota</taxon>
        <taxon>Cyanophyceae</taxon>
        <taxon>Nostocales</taxon>
        <taxon>Scytonemataceae</taxon>
        <taxon>Scytonema</taxon>
    </lineage>
</organism>
<dbReference type="OrthoDB" id="2079555at2"/>
<evidence type="ECO:0000256" key="6">
    <source>
        <dbReference type="ARBA" id="ARBA00023012"/>
    </source>
</evidence>
<dbReference type="EMBL" id="ANNX02000047">
    <property type="protein sequence ID" value="KYC36837.1"/>
    <property type="molecule type" value="Genomic_DNA"/>
</dbReference>
<evidence type="ECO:0000259" key="9">
    <source>
        <dbReference type="PROSITE" id="PS50894"/>
    </source>
</evidence>
<keyword evidence="5" id="KW-0418">Kinase</keyword>
<dbReference type="Proteomes" id="UP000076925">
    <property type="component" value="Unassembled WGS sequence"/>
</dbReference>
<dbReference type="InterPro" id="IPR008207">
    <property type="entry name" value="Sig_transdc_His_kin_Hpt_dom"/>
</dbReference>
<keyword evidence="3 7" id="KW-0597">Phosphoprotein</keyword>
<dbReference type="EC" id="2.7.13.3" evidence="2"/>
<dbReference type="PROSITE" id="PS50894">
    <property type="entry name" value="HPT"/>
    <property type="match status" value="1"/>
</dbReference>
<accession>A0A139WWM4</accession>
<evidence type="ECO:0000313" key="10">
    <source>
        <dbReference type="EMBL" id="KYC36837.1"/>
    </source>
</evidence>
<dbReference type="PROSITE" id="PS50109">
    <property type="entry name" value="HIS_KIN"/>
    <property type="match status" value="1"/>
</dbReference>
<dbReference type="Pfam" id="PF02518">
    <property type="entry name" value="HATPase_c"/>
    <property type="match status" value="1"/>
</dbReference>
<dbReference type="PANTHER" id="PTHR43395:SF1">
    <property type="entry name" value="CHEMOTAXIS PROTEIN CHEA"/>
    <property type="match status" value="1"/>
</dbReference>
<keyword evidence="6" id="KW-0902">Two-component regulatory system</keyword>
<feature type="modified residue" description="Phosphohistidine" evidence="7">
    <location>
        <position position="50"/>
    </location>
</feature>
<comment type="caution">
    <text evidence="10">The sequence shown here is derived from an EMBL/GenBank/DDBJ whole genome shotgun (WGS) entry which is preliminary data.</text>
</comment>
<sequence length="627" mass="71710">MLRDKQLELQMQFLEKATDDLNTLEVVLFEVKLNHQITLPKINAGLRAVHSIKGGAGITGFRVLSHLAHCLEDYLIFLKNQNNCLEIDPDLLNLLLSGVDWLRQIIKLYSEGRAVNEQWLTTFCYPVFQEIQEHLNKQNCENNVSFVLPEKRFQDFISLLFQTEIEEYLQRLESFILSGKDSVLREELMLMASELADLGQMLQIQAFTQLCQSILKQLKSTERVAEIAQLALQAWRRSQQALVTHQLHNVPSEILVNEDSLAKQISRLEIGLSLQSITEESSKLVNLVPLLQETVSANYSINYQQDSIQLSSKKAELIDNFREDIYLQKHDFQIQIERLHNLSQNLSNHVKNFEQKSYEIRQNYDILFTQILDTVSLSNSESNREIKDNNYAYLLSSIGIETIVNLQKITHEIQFSLDDTNLVNRLLNNTAQQLQKSLTQIQLRPLSKIVEPFPTALRNLCIEYGKNVQLKIEGANTLIESRILENLREALIHLVRNAFDHAIEDPVTRRACGKPEQGLIEIKAIHQENRTIVTIKDDGRGISIEKIRARAFLIGLEPNLLRQATDRELLSLIFEPGFSTSDTVTMLSGRGMGLDVVHNNLKQLRGDIKVDTRPGIGTTFTLSVPRQ</sequence>
<dbReference type="PRINTS" id="PR00344">
    <property type="entry name" value="BCTRLSENSOR"/>
</dbReference>
<keyword evidence="4" id="KW-0808">Transferase</keyword>
<dbReference type="RefSeq" id="WP_017744079.1">
    <property type="nucleotide sequence ID" value="NZ_KQ976354.1"/>
</dbReference>
<dbReference type="InterPro" id="IPR036890">
    <property type="entry name" value="HATPase_C_sf"/>
</dbReference>
<dbReference type="SUPFAM" id="SSF47226">
    <property type="entry name" value="Histidine-containing phosphotransfer domain, HPT domain"/>
    <property type="match status" value="1"/>
</dbReference>
<keyword evidence="11" id="KW-1185">Reference proteome</keyword>
<dbReference type="GO" id="GO:0000160">
    <property type="term" value="P:phosphorelay signal transduction system"/>
    <property type="evidence" value="ECO:0007669"/>
    <property type="project" value="UniProtKB-KW"/>
</dbReference>
<evidence type="ECO:0000256" key="4">
    <source>
        <dbReference type="ARBA" id="ARBA00022679"/>
    </source>
</evidence>
<evidence type="ECO:0000256" key="3">
    <source>
        <dbReference type="ARBA" id="ARBA00022553"/>
    </source>
</evidence>
<reference evidence="10 11" key="1">
    <citation type="journal article" date="2013" name="Genome Biol. Evol.">
        <title>Genomes of Stigonematalean cyanobacteria (subsection V) and the evolution of oxygenic photosynthesis from prokaryotes to plastids.</title>
        <authorList>
            <person name="Dagan T."/>
            <person name="Roettger M."/>
            <person name="Stucken K."/>
            <person name="Landan G."/>
            <person name="Koch R."/>
            <person name="Major P."/>
            <person name="Gould S.B."/>
            <person name="Goremykin V.V."/>
            <person name="Rippka R."/>
            <person name="Tandeau de Marsac N."/>
            <person name="Gugger M."/>
            <person name="Lockhart P.J."/>
            <person name="Allen J.F."/>
            <person name="Brune I."/>
            <person name="Maus I."/>
            <person name="Puhler A."/>
            <person name="Martin W.F."/>
        </authorList>
    </citation>
    <scope>NUCLEOTIDE SEQUENCE [LARGE SCALE GENOMIC DNA]</scope>
    <source>
        <strain evidence="10 11">PCC 7110</strain>
    </source>
</reference>
<evidence type="ECO:0000256" key="2">
    <source>
        <dbReference type="ARBA" id="ARBA00012438"/>
    </source>
</evidence>
<evidence type="ECO:0000259" key="8">
    <source>
        <dbReference type="PROSITE" id="PS50109"/>
    </source>
</evidence>
<evidence type="ECO:0000256" key="7">
    <source>
        <dbReference type="PROSITE-ProRule" id="PRU00110"/>
    </source>
</evidence>
<evidence type="ECO:0000256" key="5">
    <source>
        <dbReference type="ARBA" id="ARBA00022777"/>
    </source>
</evidence>
<proteinExistence type="predicted"/>
<dbReference type="Pfam" id="PF01627">
    <property type="entry name" value="Hpt"/>
    <property type="match status" value="1"/>
</dbReference>
<feature type="domain" description="Histidine kinase" evidence="8">
    <location>
        <begin position="421"/>
        <end position="627"/>
    </location>
</feature>
<dbReference type="GO" id="GO:0004673">
    <property type="term" value="F:protein histidine kinase activity"/>
    <property type="evidence" value="ECO:0007669"/>
    <property type="project" value="UniProtKB-EC"/>
</dbReference>
<dbReference type="InterPro" id="IPR036641">
    <property type="entry name" value="HPT_dom_sf"/>
</dbReference>
<dbReference type="AlphaFoldDB" id="A0A139WWM4"/>
<dbReference type="Gene3D" id="1.20.120.160">
    <property type="entry name" value="HPT domain"/>
    <property type="match status" value="1"/>
</dbReference>
<dbReference type="SUPFAM" id="SSF55874">
    <property type="entry name" value="ATPase domain of HSP90 chaperone/DNA topoisomerase II/histidine kinase"/>
    <property type="match status" value="1"/>
</dbReference>
<protein>
    <recommendedName>
        <fullName evidence="2">histidine kinase</fullName>
        <ecNumber evidence="2">2.7.13.3</ecNumber>
    </recommendedName>
</protein>
<comment type="catalytic activity">
    <reaction evidence="1">
        <text>ATP + protein L-histidine = ADP + protein N-phospho-L-histidine.</text>
        <dbReference type="EC" id="2.7.13.3"/>
    </reaction>
</comment>
<gene>
    <name evidence="10" type="ORF">WA1_45060</name>
</gene>
<dbReference type="FunFam" id="3.30.565.10:FF:000016">
    <property type="entry name" value="Chemotaxis protein CheA, putative"/>
    <property type="match status" value="1"/>
</dbReference>
<dbReference type="PANTHER" id="PTHR43395">
    <property type="entry name" value="SENSOR HISTIDINE KINASE CHEA"/>
    <property type="match status" value="1"/>
</dbReference>
<name>A0A139WWM4_9CYAN</name>
<dbReference type="CDD" id="cd00088">
    <property type="entry name" value="HPT"/>
    <property type="match status" value="1"/>
</dbReference>
<feature type="domain" description="HPt" evidence="9">
    <location>
        <begin position="2"/>
        <end position="109"/>
    </location>
</feature>
<dbReference type="InterPro" id="IPR003594">
    <property type="entry name" value="HATPase_dom"/>
</dbReference>
<evidence type="ECO:0000256" key="1">
    <source>
        <dbReference type="ARBA" id="ARBA00000085"/>
    </source>
</evidence>
<dbReference type="InterPro" id="IPR051315">
    <property type="entry name" value="Bact_Chemotaxis_CheA"/>
</dbReference>
<dbReference type="SMART" id="SM00387">
    <property type="entry name" value="HATPase_c"/>
    <property type="match status" value="1"/>
</dbReference>
<dbReference type="SMART" id="SM00073">
    <property type="entry name" value="HPT"/>
    <property type="match status" value="1"/>
</dbReference>
<evidence type="ECO:0000313" key="11">
    <source>
        <dbReference type="Proteomes" id="UP000076925"/>
    </source>
</evidence>
<dbReference type="Gene3D" id="3.30.565.10">
    <property type="entry name" value="Histidine kinase-like ATPase, C-terminal domain"/>
    <property type="match status" value="1"/>
</dbReference>
<dbReference type="STRING" id="128403.WA1_45060"/>